<evidence type="ECO:0000256" key="2">
    <source>
        <dbReference type="ARBA" id="ARBA00022490"/>
    </source>
</evidence>
<sequence>MLAPLERKYNMRVLAIDSSGLTATVAVVEEDRTIAEYTIDYKKTHSQTLLPMIDEVVKMVELDLETIDAIAVAGGPGSFTGLRIGSATAKGLGLALEKPLIHIPTVDGLAYQVYGCEDIICPIMDARRNQVYTGLYTFSKRAGTKEGTNQVEPVFQVLKMQMAVSIEELIRHLNVYRRPVVFLGDGVPVFSDIIKQNLKVPYSFAPPHMSRQRAAAVGALGIRYYKAGKIETAMEHQPDYLRVSQAERERAQKEREAELILRALSAEDAAAVAGLEFKIFSDYWSEKSVLETISQPQSICIAAEKVGRLAGYILAYEVAGEAEILRIAVDKEMQRQGVGSRLMLKLEDICEEKNIRKILLDVRESNKTARVFYQEEGFLEDGIRQNFYDNPREDAVLMSRELGK</sequence>
<keyword evidence="7" id="KW-1185">Reference proteome</keyword>
<feature type="domain" description="N-acetyltransferase" evidence="5">
    <location>
        <begin position="259"/>
        <end position="403"/>
    </location>
</feature>
<dbReference type="PANTHER" id="PTHR43420">
    <property type="entry name" value="ACETYLTRANSFERASE"/>
    <property type="match status" value="1"/>
</dbReference>
<protein>
    <submittedName>
        <fullName evidence="6">Ribosomal-protein-alanine acetyltransferase/tRNA threonylcarbamoyl adenosine modification protein YeaZ,TIGR03725</fullName>
    </submittedName>
</protein>
<dbReference type="CDD" id="cd24032">
    <property type="entry name" value="ASKHA_NBD_TsaB"/>
    <property type="match status" value="1"/>
</dbReference>
<dbReference type="GO" id="GO:0002949">
    <property type="term" value="P:tRNA threonylcarbamoyladenosine modification"/>
    <property type="evidence" value="ECO:0007669"/>
    <property type="project" value="InterPro"/>
</dbReference>
<evidence type="ECO:0000313" key="6">
    <source>
        <dbReference type="EMBL" id="SUQ15961.1"/>
    </source>
</evidence>
<dbReference type="NCBIfam" id="TIGR03725">
    <property type="entry name" value="T6A_YeaZ"/>
    <property type="match status" value="1"/>
</dbReference>
<keyword evidence="4" id="KW-0012">Acyltransferase</keyword>
<dbReference type="InterPro" id="IPR043129">
    <property type="entry name" value="ATPase_NBD"/>
</dbReference>
<dbReference type="PROSITE" id="PS51186">
    <property type="entry name" value="GNAT"/>
    <property type="match status" value="1"/>
</dbReference>
<dbReference type="InterPro" id="IPR016181">
    <property type="entry name" value="Acyl_CoA_acyltransferase"/>
</dbReference>
<dbReference type="Gene3D" id="3.40.630.30">
    <property type="match status" value="1"/>
</dbReference>
<evidence type="ECO:0000256" key="3">
    <source>
        <dbReference type="ARBA" id="ARBA00022679"/>
    </source>
</evidence>
<dbReference type="Proteomes" id="UP000254051">
    <property type="component" value="Unassembled WGS sequence"/>
</dbReference>
<dbReference type="Pfam" id="PF00583">
    <property type="entry name" value="Acetyltransf_1"/>
    <property type="match status" value="1"/>
</dbReference>
<accession>A0A315ZPC2</accession>
<dbReference type="SUPFAM" id="SSF53067">
    <property type="entry name" value="Actin-like ATPase domain"/>
    <property type="match status" value="2"/>
</dbReference>
<dbReference type="CDD" id="cd04301">
    <property type="entry name" value="NAT_SF"/>
    <property type="match status" value="1"/>
</dbReference>
<evidence type="ECO:0000313" key="7">
    <source>
        <dbReference type="Proteomes" id="UP000254051"/>
    </source>
</evidence>
<dbReference type="InterPro" id="IPR050680">
    <property type="entry name" value="YpeA/RimI_acetyltransf"/>
</dbReference>
<evidence type="ECO:0000256" key="1">
    <source>
        <dbReference type="ARBA" id="ARBA00005395"/>
    </source>
</evidence>
<dbReference type="InterPro" id="IPR000182">
    <property type="entry name" value="GNAT_dom"/>
</dbReference>
<reference evidence="7" key="1">
    <citation type="submission" date="2017-07" db="EMBL/GenBank/DDBJ databases">
        <authorList>
            <person name="Varghese N."/>
            <person name="Submissions S."/>
        </authorList>
    </citation>
    <scope>NUCLEOTIDE SEQUENCE [LARGE SCALE GENOMIC DNA]</scope>
    <source>
        <strain evidence="7">NLAE-zl-C134</strain>
    </source>
</reference>
<dbReference type="Pfam" id="PF00814">
    <property type="entry name" value="TsaD"/>
    <property type="match status" value="1"/>
</dbReference>
<name>A0A315ZPC2_9FIRM</name>
<dbReference type="EMBL" id="UHJJ01000019">
    <property type="protein sequence ID" value="SUQ15961.1"/>
    <property type="molecule type" value="Genomic_DNA"/>
</dbReference>
<dbReference type="GO" id="GO:0008080">
    <property type="term" value="F:N-acetyltransferase activity"/>
    <property type="evidence" value="ECO:0007669"/>
    <property type="project" value="InterPro"/>
</dbReference>
<dbReference type="AlphaFoldDB" id="A0A315ZPC2"/>
<evidence type="ECO:0000259" key="5">
    <source>
        <dbReference type="PROSITE" id="PS51186"/>
    </source>
</evidence>
<organism evidence="6 7">
    <name type="scientific">Faecalicatena contorta</name>
    <dbReference type="NCBI Taxonomy" id="39482"/>
    <lineage>
        <taxon>Bacteria</taxon>
        <taxon>Bacillati</taxon>
        <taxon>Bacillota</taxon>
        <taxon>Clostridia</taxon>
        <taxon>Lachnospirales</taxon>
        <taxon>Lachnospiraceae</taxon>
        <taxon>Faecalicatena</taxon>
    </lineage>
</organism>
<dbReference type="InterPro" id="IPR000905">
    <property type="entry name" value="Gcp-like_dom"/>
</dbReference>
<proteinExistence type="inferred from homology"/>
<comment type="similarity">
    <text evidence="1">Belongs to the acetyltransferase family. RimI subfamily.</text>
</comment>
<dbReference type="NCBIfam" id="TIGR01575">
    <property type="entry name" value="rimI"/>
    <property type="match status" value="1"/>
</dbReference>
<evidence type="ECO:0000256" key="4">
    <source>
        <dbReference type="ARBA" id="ARBA00023315"/>
    </source>
</evidence>
<dbReference type="SUPFAM" id="SSF55729">
    <property type="entry name" value="Acyl-CoA N-acyltransferases (Nat)"/>
    <property type="match status" value="1"/>
</dbReference>
<keyword evidence="2" id="KW-0963">Cytoplasm</keyword>
<dbReference type="Gene3D" id="3.30.420.40">
    <property type="match status" value="2"/>
</dbReference>
<dbReference type="InterPro" id="IPR022496">
    <property type="entry name" value="T6A_TsaB"/>
</dbReference>
<keyword evidence="3 6" id="KW-0808">Transferase</keyword>
<dbReference type="InterPro" id="IPR006464">
    <property type="entry name" value="AcTrfase_RimI/Ard1"/>
</dbReference>
<gene>
    <name evidence="6" type="ORF">SAMN05216529_1198</name>
</gene>
<dbReference type="PANTHER" id="PTHR43420:SF44">
    <property type="entry name" value="ACETYLTRANSFERASE YPEA"/>
    <property type="match status" value="1"/>
</dbReference>